<dbReference type="SUPFAM" id="SSF51735">
    <property type="entry name" value="NAD(P)-binding Rossmann-fold domains"/>
    <property type="match status" value="1"/>
</dbReference>
<dbReference type="PROSITE" id="PS00061">
    <property type="entry name" value="ADH_SHORT"/>
    <property type="match status" value="1"/>
</dbReference>
<evidence type="ECO:0000256" key="1">
    <source>
        <dbReference type="ARBA" id="ARBA00006484"/>
    </source>
</evidence>
<dbReference type="EMBL" id="JBHMCA010000096">
    <property type="protein sequence ID" value="MFB9451978.1"/>
    <property type="molecule type" value="Genomic_DNA"/>
</dbReference>
<dbReference type="PANTHER" id="PTHR43639:SF1">
    <property type="entry name" value="SHORT-CHAIN DEHYDROGENASE_REDUCTASE FAMILY PROTEIN"/>
    <property type="match status" value="1"/>
</dbReference>
<name>A0ABV5MSZ9_9ACTN</name>
<dbReference type="PRINTS" id="PR00080">
    <property type="entry name" value="SDRFAMILY"/>
</dbReference>
<comment type="caution">
    <text evidence="4">The sequence shown here is derived from an EMBL/GenBank/DDBJ whole genome shotgun (WGS) entry which is preliminary data.</text>
</comment>
<dbReference type="Gene3D" id="3.40.50.720">
    <property type="entry name" value="NAD(P)-binding Rossmann-like Domain"/>
    <property type="match status" value="1"/>
</dbReference>
<reference evidence="4 5" key="1">
    <citation type="submission" date="2024-09" db="EMBL/GenBank/DDBJ databases">
        <authorList>
            <person name="Sun Q."/>
            <person name="Mori K."/>
        </authorList>
    </citation>
    <scope>NUCLEOTIDE SEQUENCE [LARGE SCALE GENOMIC DNA]</scope>
    <source>
        <strain evidence="4 5">JCM 3307</strain>
    </source>
</reference>
<dbReference type="SMART" id="SM00822">
    <property type="entry name" value="PKS_KR"/>
    <property type="match status" value="1"/>
</dbReference>
<keyword evidence="2 4" id="KW-0560">Oxidoreductase</keyword>
<evidence type="ECO:0000313" key="4">
    <source>
        <dbReference type="EMBL" id="MFB9451978.1"/>
    </source>
</evidence>
<dbReference type="InterPro" id="IPR020904">
    <property type="entry name" value="Sc_DH/Rdtase_CS"/>
</dbReference>
<accession>A0ABV5MSZ9</accession>
<feature type="domain" description="Ketoreductase" evidence="3">
    <location>
        <begin position="17"/>
        <end position="194"/>
    </location>
</feature>
<dbReference type="GO" id="GO:0016491">
    <property type="term" value="F:oxidoreductase activity"/>
    <property type="evidence" value="ECO:0007669"/>
    <property type="project" value="UniProtKB-KW"/>
</dbReference>
<evidence type="ECO:0000256" key="2">
    <source>
        <dbReference type="ARBA" id="ARBA00023002"/>
    </source>
</evidence>
<gene>
    <name evidence="4" type="ORF">ACFFTR_53715</name>
</gene>
<dbReference type="CDD" id="cd05233">
    <property type="entry name" value="SDR_c"/>
    <property type="match status" value="1"/>
</dbReference>
<sequence length="258" mass="27045">MSQPVRAEPPRPAPQRPAVVVTGGGTGIGRATAHLFAKEGADVLVVGRQAGPLEETAAGHPAVRTFVQDITAPGGAAAVVAAALDAFGRIDVLVNNAGIIRPAMLGEVDWDRAHRQIATNLIAPLFLAQEAFPHMRPGAVIVNVTSNPAGKGWPGNCVYGSTKVALDFFTNTWAVELGGRGIRVVSVAPGVTDTPVLVHADLPAEERAARRRRYNARVPLGRTAQPEEIAWWIVQAARPEASYLTGSVLRVDGGIGVC</sequence>
<dbReference type="PANTHER" id="PTHR43639">
    <property type="entry name" value="OXIDOREDUCTASE, SHORT-CHAIN DEHYDROGENASE/REDUCTASE FAMILY (AFU_ORTHOLOGUE AFUA_5G02870)"/>
    <property type="match status" value="1"/>
</dbReference>
<dbReference type="PRINTS" id="PR00081">
    <property type="entry name" value="GDHRDH"/>
</dbReference>
<dbReference type="InterPro" id="IPR057326">
    <property type="entry name" value="KR_dom"/>
</dbReference>
<dbReference type="EC" id="1.1.1.-" evidence="4"/>
<dbReference type="Proteomes" id="UP001589608">
    <property type="component" value="Unassembled WGS sequence"/>
</dbReference>
<organism evidence="4 5">
    <name type="scientific">Dactylosporangium vinaceum</name>
    <dbReference type="NCBI Taxonomy" id="53362"/>
    <lineage>
        <taxon>Bacteria</taxon>
        <taxon>Bacillati</taxon>
        <taxon>Actinomycetota</taxon>
        <taxon>Actinomycetes</taxon>
        <taxon>Micromonosporales</taxon>
        <taxon>Micromonosporaceae</taxon>
        <taxon>Dactylosporangium</taxon>
    </lineage>
</organism>
<evidence type="ECO:0000259" key="3">
    <source>
        <dbReference type="SMART" id="SM00822"/>
    </source>
</evidence>
<dbReference type="RefSeq" id="WP_223101310.1">
    <property type="nucleotide sequence ID" value="NZ_CP061913.1"/>
</dbReference>
<keyword evidence="5" id="KW-1185">Reference proteome</keyword>
<dbReference type="InterPro" id="IPR036291">
    <property type="entry name" value="NAD(P)-bd_dom_sf"/>
</dbReference>
<comment type="similarity">
    <text evidence="1">Belongs to the short-chain dehydrogenases/reductases (SDR) family.</text>
</comment>
<protein>
    <submittedName>
        <fullName evidence="4">SDR family NAD(P)-dependent oxidoreductase</fullName>
        <ecNumber evidence="4">1.1.1.-</ecNumber>
    </submittedName>
</protein>
<evidence type="ECO:0000313" key="5">
    <source>
        <dbReference type="Proteomes" id="UP001589608"/>
    </source>
</evidence>
<dbReference type="Pfam" id="PF13561">
    <property type="entry name" value="adh_short_C2"/>
    <property type="match status" value="1"/>
</dbReference>
<proteinExistence type="inferred from homology"/>
<dbReference type="InterPro" id="IPR002347">
    <property type="entry name" value="SDR_fam"/>
</dbReference>